<sequence>MSLNEEPGRKQPKIVEVKFESEELRKDFIRNTEKDQKYSEFIQEKFKQYALPESQKLEDLKIYHIDMDIEESNKLQRKNFVKSKSDVEIQRQNEKPQYQMNEEFKQIQTRTNSIIIKEIVNQSSQRDNIEIKIHQNIKEQGENEQQYITINISLSSPNKGVQQQSSEQHEIIEQSSQQSSIQLTQNENAERYNRYDEIRDNEGNIKMQLKRFELIIFENGVRKQQKKNENVEKDYQFSVNIENRKFGMEKPISSFIIYNQQIGINDRNILLKSDSFVTSSIINAYASYLQARDENYYFSLNKNERIKHKRLFIFKSDFLTNCNLNERTASFDKKVKYLIMEYFQDFKVIQYQFWLIYKKIAFIVNSNNIHWYLAVLDFQDGILKIYDSQPKQQSYYNQLNTLLSQQFSYLSKQEIKFTTVVCPTWVRQQDHYSCGYHTCIALEYLSQYTAQNQLLTLEEIKKILRKLLIVEEIQKNQQ</sequence>
<evidence type="ECO:0000313" key="7">
    <source>
        <dbReference type="Proteomes" id="UP000000600"/>
    </source>
</evidence>
<accession>A0C600</accession>
<dbReference type="AlphaFoldDB" id="A0C600"/>
<feature type="compositionally biased region" description="Low complexity" evidence="4">
    <location>
        <begin position="173"/>
        <end position="182"/>
    </location>
</feature>
<dbReference type="KEGG" id="ptm:GSPATT00035346001"/>
<feature type="region of interest" description="Disordered" evidence="4">
    <location>
        <begin position="157"/>
        <end position="188"/>
    </location>
</feature>
<reference evidence="6 7" key="1">
    <citation type="journal article" date="2006" name="Nature">
        <title>Global trends of whole-genome duplications revealed by the ciliate Paramecium tetraurelia.</title>
        <authorList>
            <consortium name="Genoscope"/>
            <person name="Aury J.-M."/>
            <person name="Jaillon O."/>
            <person name="Duret L."/>
            <person name="Noel B."/>
            <person name="Jubin C."/>
            <person name="Porcel B.M."/>
            <person name="Segurens B."/>
            <person name="Daubin V."/>
            <person name="Anthouard V."/>
            <person name="Aiach N."/>
            <person name="Arnaiz O."/>
            <person name="Billaut A."/>
            <person name="Beisson J."/>
            <person name="Blanc I."/>
            <person name="Bouhouche K."/>
            <person name="Camara F."/>
            <person name="Duharcourt S."/>
            <person name="Guigo R."/>
            <person name="Gogendeau D."/>
            <person name="Katinka M."/>
            <person name="Keller A.-M."/>
            <person name="Kissmehl R."/>
            <person name="Klotz C."/>
            <person name="Koll F."/>
            <person name="Le Moue A."/>
            <person name="Lepere C."/>
            <person name="Malinsky S."/>
            <person name="Nowacki M."/>
            <person name="Nowak J.K."/>
            <person name="Plattner H."/>
            <person name="Poulain J."/>
            <person name="Ruiz F."/>
            <person name="Serrano V."/>
            <person name="Zagulski M."/>
            <person name="Dessen P."/>
            <person name="Betermier M."/>
            <person name="Weissenbach J."/>
            <person name="Scarpelli C."/>
            <person name="Schachter V."/>
            <person name="Sperling L."/>
            <person name="Meyer E."/>
            <person name="Cohen J."/>
            <person name="Wincker P."/>
        </authorList>
    </citation>
    <scope>NUCLEOTIDE SEQUENCE [LARGE SCALE GENOMIC DNA]</scope>
    <source>
        <strain evidence="6 7">Stock d4-2</strain>
    </source>
</reference>
<dbReference type="Pfam" id="PF02902">
    <property type="entry name" value="Peptidase_C48"/>
    <property type="match status" value="1"/>
</dbReference>
<dbReference type="SUPFAM" id="SSF54001">
    <property type="entry name" value="Cysteine proteinases"/>
    <property type="match status" value="1"/>
</dbReference>
<dbReference type="PROSITE" id="PS50600">
    <property type="entry name" value="ULP_PROTEASE"/>
    <property type="match status" value="1"/>
</dbReference>
<evidence type="ECO:0000256" key="4">
    <source>
        <dbReference type="SAM" id="MobiDB-lite"/>
    </source>
</evidence>
<evidence type="ECO:0000259" key="5">
    <source>
        <dbReference type="PROSITE" id="PS50600"/>
    </source>
</evidence>
<evidence type="ECO:0000256" key="1">
    <source>
        <dbReference type="ARBA" id="ARBA00005234"/>
    </source>
</evidence>
<evidence type="ECO:0000256" key="3">
    <source>
        <dbReference type="ARBA" id="ARBA00022801"/>
    </source>
</evidence>
<dbReference type="GO" id="GO:0006508">
    <property type="term" value="P:proteolysis"/>
    <property type="evidence" value="ECO:0007669"/>
    <property type="project" value="UniProtKB-KW"/>
</dbReference>
<protein>
    <recommendedName>
        <fullName evidence="5">Ubiquitin-like protease family profile domain-containing protein</fullName>
    </recommendedName>
</protein>
<proteinExistence type="inferred from homology"/>
<dbReference type="GeneID" id="5019399"/>
<keyword evidence="7" id="KW-1185">Reference proteome</keyword>
<dbReference type="OrthoDB" id="310929at2759"/>
<gene>
    <name evidence="6" type="ORF">GSPATT00035346001</name>
</gene>
<keyword evidence="2" id="KW-0645">Protease</keyword>
<feature type="domain" description="Ubiquitin-like protease family profile" evidence="5">
    <location>
        <begin position="260"/>
        <end position="445"/>
    </location>
</feature>
<dbReference type="InterPro" id="IPR003653">
    <property type="entry name" value="Peptidase_C48_C"/>
</dbReference>
<dbReference type="InterPro" id="IPR038765">
    <property type="entry name" value="Papain-like_cys_pep_sf"/>
</dbReference>
<keyword evidence="3" id="KW-0378">Hydrolase</keyword>
<dbReference type="RefSeq" id="XP_001433614.1">
    <property type="nucleotide sequence ID" value="XM_001433577.1"/>
</dbReference>
<dbReference type="GO" id="GO:0008234">
    <property type="term" value="F:cysteine-type peptidase activity"/>
    <property type="evidence" value="ECO:0007669"/>
    <property type="project" value="InterPro"/>
</dbReference>
<organism evidence="6 7">
    <name type="scientific">Paramecium tetraurelia</name>
    <dbReference type="NCBI Taxonomy" id="5888"/>
    <lineage>
        <taxon>Eukaryota</taxon>
        <taxon>Sar</taxon>
        <taxon>Alveolata</taxon>
        <taxon>Ciliophora</taxon>
        <taxon>Intramacronucleata</taxon>
        <taxon>Oligohymenophorea</taxon>
        <taxon>Peniculida</taxon>
        <taxon>Parameciidae</taxon>
        <taxon>Paramecium</taxon>
    </lineage>
</organism>
<dbReference type="Proteomes" id="UP000000600">
    <property type="component" value="Unassembled WGS sequence"/>
</dbReference>
<dbReference type="EMBL" id="CT868043">
    <property type="protein sequence ID" value="CAK66217.1"/>
    <property type="molecule type" value="Genomic_DNA"/>
</dbReference>
<evidence type="ECO:0000313" key="6">
    <source>
        <dbReference type="EMBL" id="CAK66217.1"/>
    </source>
</evidence>
<name>A0C600_PARTE</name>
<dbReference type="OMA" id="DHYSCGY"/>
<comment type="similarity">
    <text evidence="1">Belongs to the peptidase C48 family.</text>
</comment>
<dbReference type="InParanoid" id="A0C600"/>
<dbReference type="HOGENOM" id="CLU_578058_0_0_1"/>
<dbReference type="Gene3D" id="3.40.395.10">
    <property type="entry name" value="Adenoviral Proteinase, Chain A"/>
    <property type="match status" value="1"/>
</dbReference>
<evidence type="ECO:0000256" key="2">
    <source>
        <dbReference type="ARBA" id="ARBA00022670"/>
    </source>
</evidence>